<protein>
    <recommendedName>
        <fullName evidence="4">DUF4810 domain-containing protein</fullName>
    </recommendedName>
</protein>
<dbReference type="InterPro" id="IPR014508">
    <property type="entry name" value="UCP020555_TPR-like"/>
</dbReference>
<dbReference type="OrthoDB" id="9800218at2"/>
<feature type="chain" id="PRO_5019551161" description="DUF4810 domain-containing protein" evidence="1">
    <location>
        <begin position="21"/>
        <end position="117"/>
    </location>
</feature>
<sequence length="117" mass="13405">MSQLRLILLALSSLTLVACASNQGLYNWANYEETLFVNYHEPAVKEQMLDGYLNYITAYDTQGKRLGPGLYAEAGTFMLERGDSESAIKFYELERDNWPESELLMNTLIKNLQERAQ</sequence>
<dbReference type="PROSITE" id="PS51257">
    <property type="entry name" value="PROKAR_LIPOPROTEIN"/>
    <property type="match status" value="1"/>
</dbReference>
<reference evidence="3" key="1">
    <citation type="journal article" date="2018" name="Front. Microbiol.">
        <title>Genome-Based Analysis Reveals the Taxonomy and Diversity of the Family Idiomarinaceae.</title>
        <authorList>
            <person name="Liu Y."/>
            <person name="Lai Q."/>
            <person name="Shao Z."/>
        </authorList>
    </citation>
    <scope>NUCLEOTIDE SEQUENCE [LARGE SCALE GENOMIC DNA]</scope>
    <source>
        <strain evidence="3">GBPy7</strain>
    </source>
</reference>
<organism evidence="2 3">
    <name type="scientific">Aliidiomarina iranensis</name>
    <dbReference type="NCBI Taxonomy" id="1434071"/>
    <lineage>
        <taxon>Bacteria</taxon>
        <taxon>Pseudomonadati</taxon>
        <taxon>Pseudomonadota</taxon>
        <taxon>Gammaproteobacteria</taxon>
        <taxon>Alteromonadales</taxon>
        <taxon>Idiomarinaceae</taxon>
        <taxon>Aliidiomarina</taxon>
    </lineage>
</organism>
<keyword evidence="3" id="KW-1185">Reference proteome</keyword>
<dbReference type="AlphaFoldDB" id="A0A432VZR6"/>
<evidence type="ECO:0008006" key="4">
    <source>
        <dbReference type="Google" id="ProtNLM"/>
    </source>
</evidence>
<dbReference type="RefSeq" id="WP_126765659.1">
    <property type="nucleotide sequence ID" value="NZ_PIPJ01000002.1"/>
</dbReference>
<gene>
    <name evidence="2" type="ORF">CWE08_03440</name>
</gene>
<feature type="signal peptide" evidence="1">
    <location>
        <begin position="1"/>
        <end position="20"/>
    </location>
</feature>
<dbReference type="EMBL" id="PIPJ01000002">
    <property type="protein sequence ID" value="RUO22254.1"/>
    <property type="molecule type" value="Genomic_DNA"/>
</dbReference>
<evidence type="ECO:0000256" key="1">
    <source>
        <dbReference type="SAM" id="SignalP"/>
    </source>
</evidence>
<proteinExistence type="predicted"/>
<dbReference type="Proteomes" id="UP000288395">
    <property type="component" value="Unassembled WGS sequence"/>
</dbReference>
<evidence type="ECO:0000313" key="3">
    <source>
        <dbReference type="Proteomes" id="UP000288395"/>
    </source>
</evidence>
<keyword evidence="1" id="KW-0732">Signal</keyword>
<comment type="caution">
    <text evidence="2">The sequence shown here is derived from an EMBL/GenBank/DDBJ whole genome shotgun (WGS) entry which is preliminary data.</text>
</comment>
<evidence type="ECO:0000313" key="2">
    <source>
        <dbReference type="EMBL" id="RUO22254.1"/>
    </source>
</evidence>
<accession>A0A432VZR6</accession>
<dbReference type="Pfam" id="PF16068">
    <property type="entry name" value="DUF4810"/>
    <property type="match status" value="1"/>
</dbReference>
<name>A0A432VZR6_9GAMM</name>